<feature type="compositionally biased region" description="Basic residues" evidence="1">
    <location>
        <begin position="660"/>
        <end position="672"/>
    </location>
</feature>
<feature type="compositionally biased region" description="Low complexity" evidence="1">
    <location>
        <begin position="143"/>
        <end position="154"/>
    </location>
</feature>
<accession>A0A9P3PE29</accession>
<feature type="region of interest" description="Disordered" evidence="1">
    <location>
        <begin position="568"/>
        <end position="626"/>
    </location>
</feature>
<feature type="region of interest" description="Disordered" evidence="1">
    <location>
        <begin position="123"/>
        <end position="206"/>
    </location>
</feature>
<feature type="region of interest" description="Disordered" evidence="1">
    <location>
        <begin position="317"/>
        <end position="353"/>
    </location>
</feature>
<reference evidence="2" key="1">
    <citation type="submission" date="2022-07" db="EMBL/GenBank/DDBJ databases">
        <title>The genome of Lyophyllum shimeji provides insight into the initial evolution of ectomycorrhizal fungal genome.</title>
        <authorList>
            <person name="Kobayashi Y."/>
            <person name="Shibata T."/>
            <person name="Hirakawa H."/>
            <person name="Shigenobu S."/>
            <person name="Nishiyama T."/>
            <person name="Yamada A."/>
            <person name="Hasebe M."/>
            <person name="Kawaguchi M."/>
        </authorList>
    </citation>
    <scope>NUCLEOTIDE SEQUENCE</scope>
    <source>
        <strain evidence="2">AT787</strain>
    </source>
</reference>
<feature type="region of interest" description="Disordered" evidence="1">
    <location>
        <begin position="59"/>
        <end position="110"/>
    </location>
</feature>
<dbReference type="EMBL" id="BRPK01000001">
    <property type="protein sequence ID" value="GLB33794.1"/>
    <property type="molecule type" value="Genomic_DNA"/>
</dbReference>
<feature type="region of interest" description="Disordered" evidence="1">
    <location>
        <begin position="640"/>
        <end position="876"/>
    </location>
</feature>
<sequence>MTAFSRIQLAAALIEYDNDDENPDAPKRSAYESALFLPLRQNAQGRPLILRKTDYLGVPLPGEGGGSTARSVTSDSALGHRQSRASISTLQNPFPADDHLEEEGGGEEGELEVDLASWGLDAFMPKDKSSKNNKGKEKSTDLVSPHAVSSVPSHQPLTSHDTAVTAPRRALGASRSMSVGGNLEYFGTEKGEGSSSIRLDDGRRRSIASPVDTIGMKQPQLMQRRRAASYSMFPTRVTSPLPPQSVPFPTTPVRSTSPNLNEDTRLRSSSLAGRLEPPAIHERALSSASMDSKLLKDGEQGLDDRQRTMSSGTMATILQADDNPFALRPPSRASRFDPKAAAHARTMSNASMGSRMLLENDGTSMHTAQPPDGREQRYSTTLDLLRPKVLVMPSPLQGTTASSNERIRDGFQSTDGPPLPPGARSSRRISAAFSAMESPPIASNSFTPNALAALSLSQRTFRNTLGGQRDSYMDGPGLPRATAEGEQAQLETELEEVPVVPVSNLEGYSTGRPAGKLYGKSLIDDLENRKAQMRNKQRVFTGDERPSMMARGSLYQRSNTLIDQAALQSRPASQHMPSFGSQGSQQALGRRNSSNIKPLLNFEEDDKPAAKAPGARLPSGRSVFGVDTLWEKEMAKLKEIEAKEKQEEKERRLREEAKEGKKKKKKSKRKEKSKLQTPDPETLAPEETAPPRVSIEPPVLPDIPRANRRPPPPVTDNASESDQSDDDVPAPVQQPESLDPHWHADSSDEDEGPRRTTGTGPRFLSKDTRRRSGSDSGDDVPLSVAASRALKLPQRASDSDDERPLSSLLQKKQPGLLDVNFDNLLSPNKGGDDEDDQPLGLRVSRLAPSLHANSQAGDDDDDRPLALHPEQQRRSQLHMMAQQQQQFVMQAQMQNSMYFSPPSMMGTPFFGPAMMPMMVQPPMPIPSPPPMHDQAKFNRVDSWRRGVAVEDGE</sequence>
<comment type="caution">
    <text evidence="2">The sequence shown here is derived from an EMBL/GenBank/DDBJ whole genome shotgun (WGS) entry which is preliminary data.</text>
</comment>
<evidence type="ECO:0000313" key="2">
    <source>
        <dbReference type="EMBL" id="GLB33794.1"/>
    </source>
</evidence>
<dbReference type="AlphaFoldDB" id="A0A9P3PE29"/>
<keyword evidence="3" id="KW-1185">Reference proteome</keyword>
<feature type="compositionally biased region" description="Low complexity" evidence="1">
    <location>
        <begin position="675"/>
        <end position="691"/>
    </location>
</feature>
<feature type="compositionally biased region" description="Polar residues" evidence="1">
    <location>
        <begin position="252"/>
        <end position="271"/>
    </location>
</feature>
<dbReference type="OrthoDB" id="2564267at2759"/>
<feature type="compositionally biased region" description="Polar residues" evidence="1">
    <location>
        <begin position="568"/>
        <end position="596"/>
    </location>
</feature>
<name>A0A9P3PE29_LYOSH</name>
<feature type="compositionally biased region" description="Pro residues" evidence="1">
    <location>
        <begin position="240"/>
        <end position="250"/>
    </location>
</feature>
<feature type="compositionally biased region" description="Basic and acidic residues" evidence="1">
    <location>
        <begin position="124"/>
        <end position="140"/>
    </location>
</feature>
<gene>
    <name evidence="2" type="ORF">LshimejAT787_0106780</name>
</gene>
<feature type="compositionally biased region" description="Basic and acidic residues" evidence="1">
    <location>
        <begin position="764"/>
        <end position="773"/>
    </location>
</feature>
<feature type="region of interest" description="Disordered" evidence="1">
    <location>
        <begin position="234"/>
        <end position="278"/>
    </location>
</feature>
<feature type="region of interest" description="Disordered" evidence="1">
    <location>
        <begin position="394"/>
        <end position="425"/>
    </location>
</feature>
<proteinExistence type="predicted"/>
<organism evidence="2 3">
    <name type="scientific">Lyophyllum shimeji</name>
    <name type="common">Hon-shimeji</name>
    <name type="synonym">Tricholoma shimeji</name>
    <dbReference type="NCBI Taxonomy" id="47721"/>
    <lineage>
        <taxon>Eukaryota</taxon>
        <taxon>Fungi</taxon>
        <taxon>Dikarya</taxon>
        <taxon>Basidiomycota</taxon>
        <taxon>Agaricomycotina</taxon>
        <taxon>Agaricomycetes</taxon>
        <taxon>Agaricomycetidae</taxon>
        <taxon>Agaricales</taxon>
        <taxon>Tricholomatineae</taxon>
        <taxon>Lyophyllaceae</taxon>
        <taxon>Lyophyllum</taxon>
    </lineage>
</organism>
<dbReference type="Proteomes" id="UP001063166">
    <property type="component" value="Unassembled WGS sequence"/>
</dbReference>
<feature type="compositionally biased region" description="Basic and acidic residues" evidence="1">
    <location>
        <begin position="640"/>
        <end position="659"/>
    </location>
</feature>
<feature type="compositionally biased region" description="Basic and acidic residues" evidence="1">
    <location>
        <begin position="187"/>
        <end position="204"/>
    </location>
</feature>
<evidence type="ECO:0000256" key="1">
    <source>
        <dbReference type="SAM" id="MobiDB-lite"/>
    </source>
</evidence>
<evidence type="ECO:0000313" key="3">
    <source>
        <dbReference type="Proteomes" id="UP001063166"/>
    </source>
</evidence>
<feature type="compositionally biased region" description="Acidic residues" evidence="1">
    <location>
        <begin position="99"/>
        <end position="110"/>
    </location>
</feature>
<protein>
    <submittedName>
        <fullName evidence="2">Uncharacterized protein</fullName>
    </submittedName>
</protein>